<dbReference type="SUPFAM" id="SSF51905">
    <property type="entry name" value="FAD/NAD(P)-binding domain"/>
    <property type="match status" value="1"/>
</dbReference>
<dbReference type="InterPro" id="IPR036188">
    <property type="entry name" value="FAD/NAD-bd_sf"/>
</dbReference>
<feature type="chain" id="PRO_5012711164" description="FAD/NAD(P)-binding domain-containing protein" evidence="5">
    <location>
        <begin position="22"/>
        <end position="418"/>
    </location>
</feature>
<evidence type="ECO:0000256" key="5">
    <source>
        <dbReference type="SAM" id="SignalP"/>
    </source>
</evidence>
<dbReference type="InterPro" id="IPR023753">
    <property type="entry name" value="FAD/NAD-binding_dom"/>
</dbReference>
<dbReference type="STRING" id="105231.A0A1Y1HVV4"/>
<keyword evidence="4" id="KW-0560">Oxidoreductase</keyword>
<evidence type="ECO:0000256" key="2">
    <source>
        <dbReference type="ARBA" id="ARBA00022630"/>
    </source>
</evidence>
<evidence type="ECO:0000259" key="6">
    <source>
        <dbReference type="Pfam" id="PF07992"/>
    </source>
</evidence>
<evidence type="ECO:0000313" key="8">
    <source>
        <dbReference type="Proteomes" id="UP000054558"/>
    </source>
</evidence>
<proteinExistence type="inferred from homology"/>
<keyword evidence="8" id="KW-1185">Reference proteome</keyword>
<sequence>MQTAMASLYSLLSQLQAQVAALHVWTSRLKLFGPEKPKVVIVGAGPGGLNAARGLNGHADVTIIDGKDYHELNSGTLQTFVAPHQHKKVLIDYEDIPDIGRMVKGRVLAVHEDHVTVDNGALTGPWDLAYEWLILAPGSTYAEGPIKAFCHSLEERQNIIQQEHARLRSATRILIIGGGIVGVELAGEVLSKMPNKKITLLTSGERLIADKPAEIGVAAKDHLERQGVEIHVNTRASKNADGVYSTADGRSFDAEIVYMTVGGKPNTDFLKGGLVPLNTKGFIEVTECLQVKGYHNIYAVGDATDIKETKLGYLAAAHGRLTAMNLRRRFRYGDAAEQQVWIPFGGFEFVTGEAMMFTLGRPDGVAHASLMARLKRMGRDGWFSGWLRAKEKYTVTTRQNLGVPELEPVAIANPKAGA</sequence>
<keyword evidence="2" id="KW-0285">Flavoprotein</keyword>
<feature type="signal peptide" evidence="5">
    <location>
        <begin position="1"/>
        <end position="21"/>
    </location>
</feature>
<evidence type="ECO:0000313" key="7">
    <source>
        <dbReference type="EMBL" id="GAQ82760.1"/>
    </source>
</evidence>
<dbReference type="Gene3D" id="3.50.50.100">
    <property type="match status" value="1"/>
</dbReference>
<dbReference type="Pfam" id="PF07992">
    <property type="entry name" value="Pyr_redox_2"/>
    <property type="match status" value="1"/>
</dbReference>
<evidence type="ECO:0000256" key="3">
    <source>
        <dbReference type="ARBA" id="ARBA00022827"/>
    </source>
</evidence>
<dbReference type="GO" id="GO:0004174">
    <property type="term" value="F:electron-transferring-flavoprotein dehydrogenase activity"/>
    <property type="evidence" value="ECO:0000318"/>
    <property type="project" value="GO_Central"/>
</dbReference>
<name>A0A1Y1HVV4_KLENI</name>
<keyword evidence="3" id="KW-0274">FAD</keyword>
<accession>A0A1Y1HVV4</accession>
<protein>
    <recommendedName>
        <fullName evidence="6">FAD/NAD(P)-binding domain-containing protein</fullName>
    </recommendedName>
</protein>
<organism evidence="7 8">
    <name type="scientific">Klebsormidium nitens</name>
    <name type="common">Green alga</name>
    <name type="synonym">Ulothrix nitens</name>
    <dbReference type="NCBI Taxonomy" id="105231"/>
    <lineage>
        <taxon>Eukaryota</taxon>
        <taxon>Viridiplantae</taxon>
        <taxon>Streptophyta</taxon>
        <taxon>Klebsormidiophyceae</taxon>
        <taxon>Klebsormidiales</taxon>
        <taxon>Klebsormidiaceae</taxon>
        <taxon>Klebsormidium</taxon>
    </lineage>
</organism>
<dbReference type="Proteomes" id="UP000054558">
    <property type="component" value="Unassembled WGS sequence"/>
</dbReference>
<dbReference type="GO" id="GO:0005737">
    <property type="term" value="C:cytoplasm"/>
    <property type="evidence" value="ECO:0000318"/>
    <property type="project" value="GO_Central"/>
</dbReference>
<dbReference type="EMBL" id="DF237072">
    <property type="protein sequence ID" value="GAQ82760.1"/>
    <property type="molecule type" value="Genomic_DNA"/>
</dbReference>
<dbReference type="OMA" id="QTEPWIN"/>
<dbReference type="AlphaFoldDB" id="A0A1Y1HVV4"/>
<dbReference type="GO" id="GO:0050660">
    <property type="term" value="F:flavin adenine dinucleotide binding"/>
    <property type="evidence" value="ECO:0000318"/>
    <property type="project" value="GO_Central"/>
</dbReference>
<comment type="similarity">
    <text evidence="1">Belongs to the FAD-dependent oxidoreductase family.</text>
</comment>
<dbReference type="PANTHER" id="PTHR43735:SF3">
    <property type="entry name" value="FERROPTOSIS SUPPRESSOR PROTEIN 1"/>
    <property type="match status" value="1"/>
</dbReference>
<dbReference type="PANTHER" id="PTHR43735">
    <property type="entry name" value="APOPTOSIS-INDUCING FACTOR 1"/>
    <property type="match status" value="1"/>
</dbReference>
<evidence type="ECO:0000256" key="4">
    <source>
        <dbReference type="ARBA" id="ARBA00023002"/>
    </source>
</evidence>
<gene>
    <name evidence="7" type="ORF">KFL_001230080</name>
</gene>
<feature type="domain" description="FAD/NAD(P)-binding" evidence="6">
    <location>
        <begin position="38"/>
        <end position="308"/>
    </location>
</feature>
<reference evidence="7 8" key="1">
    <citation type="journal article" date="2014" name="Nat. Commun.">
        <title>Klebsormidium flaccidum genome reveals primary factors for plant terrestrial adaptation.</title>
        <authorList>
            <person name="Hori K."/>
            <person name="Maruyama F."/>
            <person name="Fujisawa T."/>
            <person name="Togashi T."/>
            <person name="Yamamoto N."/>
            <person name="Seo M."/>
            <person name="Sato S."/>
            <person name="Yamada T."/>
            <person name="Mori H."/>
            <person name="Tajima N."/>
            <person name="Moriyama T."/>
            <person name="Ikeuchi M."/>
            <person name="Watanabe M."/>
            <person name="Wada H."/>
            <person name="Kobayashi K."/>
            <person name="Saito M."/>
            <person name="Masuda T."/>
            <person name="Sasaki-Sekimoto Y."/>
            <person name="Mashiguchi K."/>
            <person name="Awai K."/>
            <person name="Shimojima M."/>
            <person name="Masuda S."/>
            <person name="Iwai M."/>
            <person name="Nobusawa T."/>
            <person name="Narise T."/>
            <person name="Kondo S."/>
            <person name="Saito H."/>
            <person name="Sato R."/>
            <person name="Murakawa M."/>
            <person name="Ihara Y."/>
            <person name="Oshima-Yamada Y."/>
            <person name="Ohtaka K."/>
            <person name="Satoh M."/>
            <person name="Sonobe K."/>
            <person name="Ishii M."/>
            <person name="Ohtani R."/>
            <person name="Kanamori-Sato M."/>
            <person name="Honoki R."/>
            <person name="Miyazaki D."/>
            <person name="Mochizuki H."/>
            <person name="Umetsu J."/>
            <person name="Higashi K."/>
            <person name="Shibata D."/>
            <person name="Kamiya Y."/>
            <person name="Sato N."/>
            <person name="Nakamura Y."/>
            <person name="Tabata S."/>
            <person name="Ida S."/>
            <person name="Kurokawa K."/>
            <person name="Ohta H."/>
        </authorList>
    </citation>
    <scope>NUCLEOTIDE SEQUENCE [LARGE SCALE GENOMIC DNA]</scope>
    <source>
        <strain evidence="7 8">NIES-2285</strain>
    </source>
</reference>
<keyword evidence="5" id="KW-0732">Signal</keyword>
<dbReference type="OrthoDB" id="202203at2759"/>
<dbReference type="PRINTS" id="PR00469">
    <property type="entry name" value="PNDRDTASEII"/>
</dbReference>
<dbReference type="PRINTS" id="PR00368">
    <property type="entry name" value="FADPNR"/>
</dbReference>
<evidence type="ECO:0000256" key="1">
    <source>
        <dbReference type="ARBA" id="ARBA00006442"/>
    </source>
</evidence>